<gene>
    <name evidence="2" type="ORF">SUGI_1482040</name>
    <name evidence="3" type="ORF">SUGI_1492900</name>
</gene>
<sequence length="121" mass="13597">MDEQYPVSRFCGTVSLQDALVRPILLSSNISYNDMNLQFGCGFLCYGSPCDTGYLLATFFAVYDIDGRLFDMEMVWSSNRDQMVQENATLTLSSIGQLVLRNSDGTFVWSANTSTQLFKGW</sequence>
<evidence type="ECO:0000259" key="1">
    <source>
        <dbReference type="PROSITE" id="PS50927"/>
    </source>
</evidence>
<accession>A0AAD3NTE1</accession>
<dbReference type="EMBL" id="BSEH01000698">
    <property type="protein sequence ID" value="GLJ59101.1"/>
    <property type="molecule type" value="Genomic_DNA"/>
</dbReference>
<evidence type="ECO:0000313" key="2">
    <source>
        <dbReference type="EMBL" id="GLJ58886.1"/>
    </source>
</evidence>
<name>A0AAD3NTE1_CRYJA</name>
<dbReference type="InterPro" id="IPR036426">
    <property type="entry name" value="Bulb-type_lectin_dom_sf"/>
</dbReference>
<dbReference type="Gene3D" id="2.90.10.10">
    <property type="entry name" value="Bulb-type lectin domain"/>
    <property type="match status" value="1"/>
</dbReference>
<dbReference type="InterPro" id="IPR001480">
    <property type="entry name" value="Bulb-type_lectin_dom"/>
</dbReference>
<evidence type="ECO:0000313" key="4">
    <source>
        <dbReference type="Proteomes" id="UP001234787"/>
    </source>
</evidence>
<reference evidence="3" key="1">
    <citation type="submission" date="2022-12" db="EMBL/GenBank/DDBJ databases">
        <title>Chromosome-Level Genome Assembly of Japanese Cedar (Cryptomeriajaponica D. Don).</title>
        <authorList>
            <person name="Fujino T."/>
            <person name="Yamaguchi K."/>
            <person name="Yokoyama T."/>
            <person name="Hamanaka T."/>
            <person name="Harazono Y."/>
            <person name="Kamada H."/>
            <person name="Kobayashi W."/>
            <person name="Ujino-Ihara T."/>
            <person name="Uchiyama K."/>
            <person name="Matsumoto A."/>
            <person name="Izuno A."/>
            <person name="Tsumura Y."/>
            <person name="Toyoda A."/>
            <person name="Shigenobu S."/>
            <person name="Moriguchi Y."/>
            <person name="Ueno S."/>
            <person name="Kasahara M."/>
        </authorList>
    </citation>
    <scope>NUCLEOTIDE SEQUENCE</scope>
</reference>
<dbReference type="PROSITE" id="PS50927">
    <property type="entry name" value="BULB_LECTIN"/>
    <property type="match status" value="1"/>
</dbReference>
<dbReference type="EMBL" id="BSEH01000582">
    <property type="protein sequence ID" value="GLJ58886.1"/>
    <property type="molecule type" value="Genomic_DNA"/>
</dbReference>
<organism evidence="3 4">
    <name type="scientific">Cryptomeria japonica</name>
    <name type="common">Japanese cedar</name>
    <name type="synonym">Cupressus japonica</name>
    <dbReference type="NCBI Taxonomy" id="3369"/>
    <lineage>
        <taxon>Eukaryota</taxon>
        <taxon>Viridiplantae</taxon>
        <taxon>Streptophyta</taxon>
        <taxon>Embryophyta</taxon>
        <taxon>Tracheophyta</taxon>
        <taxon>Spermatophyta</taxon>
        <taxon>Pinopsida</taxon>
        <taxon>Pinidae</taxon>
        <taxon>Conifers II</taxon>
        <taxon>Cupressales</taxon>
        <taxon>Cupressaceae</taxon>
        <taxon>Cryptomeria</taxon>
    </lineage>
</organism>
<evidence type="ECO:0000313" key="3">
    <source>
        <dbReference type="EMBL" id="GLJ59101.1"/>
    </source>
</evidence>
<dbReference type="AlphaFoldDB" id="A0AAD3NTE1"/>
<proteinExistence type="predicted"/>
<dbReference type="SUPFAM" id="SSF51110">
    <property type="entry name" value="alpha-D-mannose-specific plant lectins"/>
    <property type="match status" value="1"/>
</dbReference>
<feature type="domain" description="Bulb-type lectin" evidence="1">
    <location>
        <begin position="22"/>
        <end position="121"/>
    </location>
</feature>
<dbReference type="Proteomes" id="UP001234787">
    <property type="component" value="Unassembled WGS sequence"/>
</dbReference>
<keyword evidence="4" id="KW-1185">Reference proteome</keyword>
<comment type="caution">
    <text evidence="3">The sequence shown here is derived from an EMBL/GenBank/DDBJ whole genome shotgun (WGS) entry which is preliminary data.</text>
</comment>
<protein>
    <recommendedName>
        <fullName evidence="1">Bulb-type lectin domain-containing protein</fullName>
    </recommendedName>
</protein>